<dbReference type="PROSITE" id="PS50181">
    <property type="entry name" value="FBOX"/>
    <property type="match status" value="1"/>
</dbReference>
<dbReference type="SUPFAM" id="SSF52047">
    <property type="entry name" value="RNI-like"/>
    <property type="match status" value="1"/>
</dbReference>
<evidence type="ECO:0000259" key="1">
    <source>
        <dbReference type="PROSITE" id="PS50181"/>
    </source>
</evidence>
<evidence type="ECO:0000313" key="2">
    <source>
        <dbReference type="EMBL" id="EOA14412.1"/>
    </source>
</evidence>
<accession>R0EYQ1</accession>
<dbReference type="Gene3D" id="3.80.10.10">
    <property type="entry name" value="Ribonuclease Inhibitor"/>
    <property type="match status" value="1"/>
</dbReference>
<dbReference type="InterPro" id="IPR036047">
    <property type="entry name" value="F-box-like_dom_sf"/>
</dbReference>
<dbReference type="Proteomes" id="UP000029121">
    <property type="component" value="Unassembled WGS sequence"/>
</dbReference>
<dbReference type="InterPro" id="IPR050232">
    <property type="entry name" value="FBL13/AtMIF1-like"/>
</dbReference>
<dbReference type="InterPro" id="IPR006566">
    <property type="entry name" value="FBD"/>
</dbReference>
<dbReference type="STRING" id="81985.R0EYQ1"/>
<dbReference type="SUPFAM" id="SSF81383">
    <property type="entry name" value="F-box domain"/>
    <property type="match status" value="1"/>
</dbReference>
<dbReference type="Pfam" id="PF08387">
    <property type="entry name" value="FBD"/>
    <property type="match status" value="1"/>
</dbReference>
<dbReference type="InterPro" id="IPR032675">
    <property type="entry name" value="LRR_dom_sf"/>
</dbReference>
<reference evidence="3" key="1">
    <citation type="journal article" date="2013" name="Nat. Genet.">
        <title>The Capsella rubella genome and the genomic consequences of rapid mating system evolution.</title>
        <authorList>
            <person name="Slotte T."/>
            <person name="Hazzouri K.M."/>
            <person name="Agren J.A."/>
            <person name="Koenig D."/>
            <person name="Maumus F."/>
            <person name="Guo Y.L."/>
            <person name="Steige K."/>
            <person name="Platts A.E."/>
            <person name="Escobar J.S."/>
            <person name="Newman L.K."/>
            <person name="Wang W."/>
            <person name="Mandakova T."/>
            <person name="Vello E."/>
            <person name="Smith L.M."/>
            <person name="Henz S.R."/>
            <person name="Steffen J."/>
            <person name="Takuno S."/>
            <person name="Brandvain Y."/>
            <person name="Coop G."/>
            <person name="Andolfatto P."/>
            <person name="Hu T.T."/>
            <person name="Blanchette M."/>
            <person name="Clark R.M."/>
            <person name="Quesneville H."/>
            <person name="Nordborg M."/>
            <person name="Gaut B.S."/>
            <person name="Lysak M.A."/>
            <person name="Jenkins J."/>
            <person name="Grimwood J."/>
            <person name="Chapman J."/>
            <person name="Prochnik S."/>
            <person name="Shu S."/>
            <person name="Rokhsar D."/>
            <person name="Schmutz J."/>
            <person name="Weigel D."/>
            <person name="Wright S.I."/>
        </authorList>
    </citation>
    <scope>NUCLEOTIDE SEQUENCE [LARGE SCALE GENOMIC DNA]</scope>
    <source>
        <strain evidence="3">cv. Monte Gargano</strain>
    </source>
</reference>
<dbReference type="InterPro" id="IPR055411">
    <property type="entry name" value="LRR_FXL15/At3g58940/PEG3-like"/>
</dbReference>
<sequence length="450" mass="52234">MVGRAEAKQACSKGLSERLKEDRISELPDPLICHILSHLSTKESVKTSVLSTRWRCLWLWLPSLELDFRKFQIPRLISTFVSFCDRFFESNRVLCIHKLKLTIDGSEYVVARDTSNITSWIHAAVKRKIQHLDACYHLYVNPLEMPLSLYTCETLVSLKLDCVLLANTEFVSLPCLKTLSVKDVRYPNSATFERLVSFCPVLEELEITTFVISNATLFRVFSRSLKKLKITQSCWSGVVIDAPLLRFLSINDDLSKSSVVINKLHPDAKLDISTSYGLEFFRGASFSSKRNSIRSFLSQISKVKDVTMCRETIKIIFQYLELQSLPRFDYISRLHATFTNSNFEWLLTFLKSCQNLKSLVLVYYEERRRIILSSRPECFLSSIEFIDIEFLNRGYVSQLKIVRYFLENTPVLKKLTLRFPKYSIQEKSTFKNLLRWTNLSSKYDIDVLDS</sequence>
<dbReference type="InterPro" id="IPR053781">
    <property type="entry name" value="F-box_AtFBL13-like"/>
</dbReference>
<proteinExistence type="predicted"/>
<dbReference type="PANTHER" id="PTHR31900:SF25">
    <property type="entry name" value="FBD DOMAIN-CONTAINING PROTEIN"/>
    <property type="match status" value="1"/>
</dbReference>
<feature type="domain" description="F-box" evidence="1">
    <location>
        <begin position="21"/>
        <end position="57"/>
    </location>
</feature>
<dbReference type="Pfam" id="PF00646">
    <property type="entry name" value="F-box"/>
    <property type="match status" value="1"/>
</dbReference>
<keyword evidence="3" id="KW-1185">Reference proteome</keyword>
<evidence type="ECO:0000313" key="3">
    <source>
        <dbReference type="Proteomes" id="UP000029121"/>
    </source>
</evidence>
<protein>
    <recommendedName>
        <fullName evidence="1">F-box domain-containing protein</fullName>
    </recommendedName>
</protein>
<gene>
    <name evidence="2" type="ORF">CARUB_v10027612mg</name>
</gene>
<dbReference type="EMBL" id="KB870812">
    <property type="protein sequence ID" value="EOA14412.1"/>
    <property type="molecule type" value="Genomic_DNA"/>
</dbReference>
<dbReference type="KEGG" id="crb:17875874"/>
<dbReference type="CDD" id="cd22160">
    <property type="entry name" value="F-box_AtFBL13-like"/>
    <property type="match status" value="1"/>
</dbReference>
<dbReference type="PANTHER" id="PTHR31900">
    <property type="entry name" value="F-BOX/RNI SUPERFAMILY PROTEIN-RELATED"/>
    <property type="match status" value="1"/>
</dbReference>
<dbReference type="Pfam" id="PF24758">
    <property type="entry name" value="LRR_At5g56370"/>
    <property type="match status" value="1"/>
</dbReference>
<organism evidence="2 3">
    <name type="scientific">Capsella rubella</name>
    <dbReference type="NCBI Taxonomy" id="81985"/>
    <lineage>
        <taxon>Eukaryota</taxon>
        <taxon>Viridiplantae</taxon>
        <taxon>Streptophyta</taxon>
        <taxon>Embryophyta</taxon>
        <taxon>Tracheophyta</taxon>
        <taxon>Spermatophyta</taxon>
        <taxon>Magnoliopsida</taxon>
        <taxon>eudicotyledons</taxon>
        <taxon>Gunneridae</taxon>
        <taxon>Pentapetalae</taxon>
        <taxon>rosids</taxon>
        <taxon>malvids</taxon>
        <taxon>Brassicales</taxon>
        <taxon>Brassicaceae</taxon>
        <taxon>Camelineae</taxon>
        <taxon>Capsella</taxon>
    </lineage>
</organism>
<dbReference type="SMART" id="SM00579">
    <property type="entry name" value="FBD"/>
    <property type="match status" value="1"/>
</dbReference>
<dbReference type="InterPro" id="IPR001810">
    <property type="entry name" value="F-box_dom"/>
</dbReference>
<dbReference type="OrthoDB" id="1298252at2759"/>
<name>R0EYQ1_9BRAS</name>
<dbReference type="AlphaFoldDB" id="R0EYQ1"/>